<evidence type="ECO:0000256" key="3">
    <source>
        <dbReference type="ARBA" id="ARBA00022525"/>
    </source>
</evidence>
<dbReference type="AlphaFoldDB" id="A0A3E1HIQ0"/>
<evidence type="ECO:0000256" key="5">
    <source>
        <dbReference type="ARBA" id="ARBA00022729"/>
    </source>
</evidence>
<dbReference type="OrthoDB" id="4366784at2"/>
<keyword evidence="6 7" id="KW-0012">Acyltransferase</keyword>
<gene>
    <name evidence="7" type="ORF">MUBE_05560</name>
</gene>
<dbReference type="SUPFAM" id="SSF53474">
    <property type="entry name" value="alpha/beta-Hydrolases"/>
    <property type="match status" value="1"/>
</dbReference>
<comment type="subcellular location">
    <subcellularLocation>
        <location evidence="1">Secreted</location>
    </subcellularLocation>
</comment>
<keyword evidence="3" id="KW-0964">Secreted</keyword>
<protein>
    <submittedName>
        <fullName evidence="7">Diacylglycerol acyltransferase/mycolyltransferase Ag85A</fullName>
    </submittedName>
</protein>
<sequence length="333" mass="36371">MKFMQQMRKLLGPEAKLPRRLTSAALGTALLSGLVSTVGGTATAEAFSKPGLPVEYLQVPSPSMGHTIKVQFQGGGEHAVYLLDGLRARDDYNGWDIETPAFEEYYQSGLSVIMPVGGQSSFYSDWYQPSQGNGQNYTYKWETFLTREMPSWLQANKNVSPTGNAAVGMSMSGSSALILASYYPQQFPYAASLSGFLNPSEGWWPTMIGLAMNDSGGYNANSMWGPSTDPAWKRNDPMVQIPRLVANNTRIWVYCGNGSPSDLGGDNIPAKFLEGLTLHTNENFQNTYVASGGHNGAFNFPPNGTHSWPYWNQQLVAMKSDIQQVLNGSSDNT</sequence>
<dbReference type="GO" id="GO:0035375">
    <property type="term" value="F:zymogen binding"/>
    <property type="evidence" value="ECO:0007669"/>
    <property type="project" value="UniProtKB-ARBA"/>
</dbReference>
<proteinExistence type="inferred from homology"/>
<dbReference type="InterPro" id="IPR000801">
    <property type="entry name" value="Esterase-like"/>
</dbReference>
<evidence type="ECO:0000256" key="6">
    <source>
        <dbReference type="ARBA" id="ARBA00023315"/>
    </source>
</evidence>
<accession>A0A3E1HIQ0</accession>
<comment type="similarity">
    <text evidence="2">Belongs to the mycobacterial A85 antigen family.</text>
</comment>
<keyword evidence="5" id="KW-0732">Signal</keyword>
<dbReference type="EMBL" id="QAYL01000006">
    <property type="protein sequence ID" value="RFD26353.1"/>
    <property type="molecule type" value="Genomic_DNA"/>
</dbReference>
<dbReference type="InterPro" id="IPR029058">
    <property type="entry name" value="AB_hydrolase_fold"/>
</dbReference>
<dbReference type="InterPro" id="IPR050583">
    <property type="entry name" value="Mycobacterial_A85_antigen"/>
</dbReference>
<reference evidence="7 8" key="1">
    <citation type="submission" date="2018-07" db="EMBL/GenBank/DDBJ databases">
        <title>Whole genome sequence of Mycobacterium uberis.</title>
        <authorList>
            <person name="Benjak A."/>
        </authorList>
    </citation>
    <scope>NUCLEOTIDE SEQUENCE [LARGE SCALE GENOMIC DNA]</scope>
    <source>
        <strain evidence="7 8">Jura</strain>
    </source>
</reference>
<dbReference type="PANTHER" id="PTHR48098">
    <property type="entry name" value="ENTEROCHELIN ESTERASE-RELATED"/>
    <property type="match status" value="1"/>
</dbReference>
<dbReference type="Proteomes" id="UP000258522">
    <property type="component" value="Unassembled WGS sequence"/>
</dbReference>
<dbReference type="FunFam" id="3.40.50.1820:FF:000086">
    <property type="entry name" value="Diacylglycerol acyltransferase/mycolyltransferase Ag85C"/>
    <property type="match status" value="1"/>
</dbReference>
<keyword evidence="8" id="KW-1185">Reference proteome</keyword>
<evidence type="ECO:0000256" key="1">
    <source>
        <dbReference type="ARBA" id="ARBA00004613"/>
    </source>
</evidence>
<dbReference type="Gene3D" id="3.40.50.1820">
    <property type="entry name" value="alpha/beta hydrolase"/>
    <property type="match status" value="1"/>
</dbReference>
<comment type="caution">
    <text evidence="7">The sequence shown here is derived from an EMBL/GenBank/DDBJ whole genome shotgun (WGS) entry which is preliminary data.</text>
</comment>
<evidence type="ECO:0000313" key="7">
    <source>
        <dbReference type="EMBL" id="RFD26353.1"/>
    </source>
</evidence>
<dbReference type="GO" id="GO:0016747">
    <property type="term" value="F:acyltransferase activity, transferring groups other than amino-acyl groups"/>
    <property type="evidence" value="ECO:0007669"/>
    <property type="project" value="TreeGrafter"/>
</dbReference>
<dbReference type="PANTHER" id="PTHR48098:SF1">
    <property type="entry name" value="DIACYLGLYCEROL ACYLTRANSFERASE_MYCOLYLTRANSFERASE AG85A"/>
    <property type="match status" value="1"/>
</dbReference>
<dbReference type="Pfam" id="PF00756">
    <property type="entry name" value="Esterase"/>
    <property type="match status" value="1"/>
</dbReference>
<name>A0A3E1HIQ0_9MYCO</name>
<evidence type="ECO:0000256" key="4">
    <source>
        <dbReference type="ARBA" id="ARBA00022679"/>
    </source>
</evidence>
<evidence type="ECO:0000256" key="2">
    <source>
        <dbReference type="ARBA" id="ARBA00005874"/>
    </source>
</evidence>
<organism evidence="7 8">
    <name type="scientific">Mycobacterium uberis</name>
    <dbReference type="NCBI Taxonomy" id="2162698"/>
    <lineage>
        <taxon>Bacteria</taxon>
        <taxon>Bacillati</taxon>
        <taxon>Actinomycetota</taxon>
        <taxon>Actinomycetes</taxon>
        <taxon>Mycobacteriales</taxon>
        <taxon>Mycobacteriaceae</taxon>
        <taxon>Mycobacterium</taxon>
    </lineage>
</organism>
<dbReference type="RefSeq" id="WP_116539818.1">
    <property type="nucleotide sequence ID" value="NZ_QAYL01000006.1"/>
</dbReference>
<dbReference type="GO" id="GO:0005576">
    <property type="term" value="C:extracellular region"/>
    <property type="evidence" value="ECO:0007669"/>
    <property type="project" value="UniProtKB-SubCell"/>
</dbReference>
<keyword evidence="4 7" id="KW-0808">Transferase</keyword>
<evidence type="ECO:0000313" key="8">
    <source>
        <dbReference type="Proteomes" id="UP000258522"/>
    </source>
</evidence>